<dbReference type="InterPro" id="IPR000524">
    <property type="entry name" value="Tscrpt_reg_HTH_GntR"/>
</dbReference>
<organism evidence="5 6">
    <name type="scientific">Variovorax boronicumulans</name>
    <dbReference type="NCBI Taxonomy" id="436515"/>
    <lineage>
        <taxon>Bacteria</taxon>
        <taxon>Pseudomonadati</taxon>
        <taxon>Pseudomonadota</taxon>
        <taxon>Betaproteobacteria</taxon>
        <taxon>Burkholderiales</taxon>
        <taxon>Comamonadaceae</taxon>
        <taxon>Variovorax</taxon>
    </lineage>
</organism>
<keyword evidence="3" id="KW-0804">Transcription</keyword>
<sequence length="221" mass="24987">MDAGSRTERAYQRLRQEILVGELAPNERLRVADLEERFELGLTPIREALARLASEGLVSMEARRGARVLEASPAELADLMKTRREIERLCLTESIKRGDSRWEAEVIAALHVLGRAPLPDFADKSAMASEWEAHHRRFHSALVSACGSEWLLRFWNQLVDHSQRYRKIRLAGPLVARDVQAEHQAIVDAVLRRDAVAAVALMERHLSDTEEAARTALQQAR</sequence>
<dbReference type="SMART" id="SM00895">
    <property type="entry name" value="FCD"/>
    <property type="match status" value="1"/>
</dbReference>
<protein>
    <submittedName>
        <fullName evidence="5">DNA-binding GntR family transcriptional regulator</fullName>
    </submittedName>
</protein>
<evidence type="ECO:0000256" key="1">
    <source>
        <dbReference type="ARBA" id="ARBA00023015"/>
    </source>
</evidence>
<dbReference type="RefSeq" id="WP_307636616.1">
    <property type="nucleotide sequence ID" value="NZ_JAUSRR010000003.1"/>
</dbReference>
<keyword evidence="1" id="KW-0805">Transcription regulation</keyword>
<dbReference type="GO" id="GO:0003677">
    <property type="term" value="F:DNA binding"/>
    <property type="evidence" value="ECO:0007669"/>
    <property type="project" value="UniProtKB-KW"/>
</dbReference>
<dbReference type="EMBL" id="JAUSRR010000003">
    <property type="protein sequence ID" value="MDP9923074.1"/>
    <property type="molecule type" value="Genomic_DNA"/>
</dbReference>
<dbReference type="AlphaFoldDB" id="A0AAW8DUF2"/>
<dbReference type="SUPFAM" id="SSF48008">
    <property type="entry name" value="GntR ligand-binding domain-like"/>
    <property type="match status" value="1"/>
</dbReference>
<dbReference type="PANTHER" id="PTHR43537:SF20">
    <property type="entry name" value="HTH-TYPE TRANSCRIPTIONAL REPRESSOR GLAR"/>
    <property type="match status" value="1"/>
</dbReference>
<evidence type="ECO:0000313" key="6">
    <source>
        <dbReference type="Proteomes" id="UP001244295"/>
    </source>
</evidence>
<accession>A0AAW8DUF2</accession>
<dbReference type="Pfam" id="PF07729">
    <property type="entry name" value="FCD"/>
    <property type="match status" value="1"/>
</dbReference>
<evidence type="ECO:0000259" key="4">
    <source>
        <dbReference type="PROSITE" id="PS50949"/>
    </source>
</evidence>
<gene>
    <name evidence="5" type="ORF">J2W25_002095</name>
</gene>
<dbReference type="Gene3D" id="1.20.120.530">
    <property type="entry name" value="GntR ligand-binding domain-like"/>
    <property type="match status" value="1"/>
</dbReference>
<keyword evidence="2 5" id="KW-0238">DNA-binding</keyword>
<proteinExistence type="predicted"/>
<dbReference type="InterPro" id="IPR011711">
    <property type="entry name" value="GntR_C"/>
</dbReference>
<name>A0AAW8DUF2_9BURK</name>
<dbReference type="PROSITE" id="PS50949">
    <property type="entry name" value="HTH_GNTR"/>
    <property type="match status" value="1"/>
</dbReference>
<evidence type="ECO:0000313" key="5">
    <source>
        <dbReference type="EMBL" id="MDP9923074.1"/>
    </source>
</evidence>
<dbReference type="Gene3D" id="1.10.10.10">
    <property type="entry name" value="Winged helix-like DNA-binding domain superfamily/Winged helix DNA-binding domain"/>
    <property type="match status" value="1"/>
</dbReference>
<dbReference type="InterPro" id="IPR036390">
    <property type="entry name" value="WH_DNA-bd_sf"/>
</dbReference>
<dbReference type="InterPro" id="IPR036388">
    <property type="entry name" value="WH-like_DNA-bd_sf"/>
</dbReference>
<dbReference type="InterPro" id="IPR008920">
    <property type="entry name" value="TF_FadR/GntR_C"/>
</dbReference>
<dbReference type="SMART" id="SM00345">
    <property type="entry name" value="HTH_GNTR"/>
    <property type="match status" value="1"/>
</dbReference>
<evidence type="ECO:0000256" key="2">
    <source>
        <dbReference type="ARBA" id="ARBA00023125"/>
    </source>
</evidence>
<dbReference type="GO" id="GO:0003700">
    <property type="term" value="F:DNA-binding transcription factor activity"/>
    <property type="evidence" value="ECO:0007669"/>
    <property type="project" value="InterPro"/>
</dbReference>
<dbReference type="Pfam" id="PF00392">
    <property type="entry name" value="GntR"/>
    <property type="match status" value="1"/>
</dbReference>
<reference evidence="5" key="1">
    <citation type="submission" date="2023-07" db="EMBL/GenBank/DDBJ databases">
        <title>Sorghum-associated microbial communities from plants grown in Nebraska, USA.</title>
        <authorList>
            <person name="Schachtman D."/>
        </authorList>
    </citation>
    <scope>NUCLEOTIDE SEQUENCE</scope>
    <source>
        <strain evidence="5">DS2795</strain>
    </source>
</reference>
<feature type="domain" description="HTH gntR-type" evidence="4">
    <location>
        <begin position="4"/>
        <end position="71"/>
    </location>
</feature>
<dbReference type="CDD" id="cd07377">
    <property type="entry name" value="WHTH_GntR"/>
    <property type="match status" value="1"/>
</dbReference>
<comment type="caution">
    <text evidence="5">The sequence shown here is derived from an EMBL/GenBank/DDBJ whole genome shotgun (WGS) entry which is preliminary data.</text>
</comment>
<dbReference type="SUPFAM" id="SSF46785">
    <property type="entry name" value="Winged helix' DNA-binding domain"/>
    <property type="match status" value="1"/>
</dbReference>
<evidence type="ECO:0000256" key="3">
    <source>
        <dbReference type="ARBA" id="ARBA00023163"/>
    </source>
</evidence>
<dbReference type="PANTHER" id="PTHR43537">
    <property type="entry name" value="TRANSCRIPTIONAL REGULATOR, GNTR FAMILY"/>
    <property type="match status" value="1"/>
</dbReference>
<dbReference type="Proteomes" id="UP001244295">
    <property type="component" value="Unassembled WGS sequence"/>
</dbReference>